<evidence type="ECO:0000313" key="1">
    <source>
        <dbReference type="EMBL" id="ABA05314.1"/>
    </source>
</evidence>
<dbReference type="Proteomes" id="UP000002531">
    <property type="component" value="Chromosome"/>
</dbReference>
<gene>
    <name evidence="1" type="ordered locus">Nwi_2056</name>
</gene>
<reference evidence="1 2" key="1">
    <citation type="journal article" date="2006" name="Appl. Environ. Microbiol.">
        <title>Genome sequence of the chemolithoautotrophic nitrite-oxidizing bacterium Nitrobacter winogradskyi Nb-255.</title>
        <authorList>
            <person name="Starkenburg S.R."/>
            <person name="Chain P.S."/>
            <person name="Sayavedra-Soto L.A."/>
            <person name="Hauser L."/>
            <person name="Land M.L."/>
            <person name="Larimer F.W."/>
            <person name="Malfatti S.A."/>
            <person name="Klotz M.G."/>
            <person name="Bottomley P.J."/>
            <person name="Arp D.J."/>
            <person name="Hickey W.J."/>
        </authorList>
    </citation>
    <scope>NUCLEOTIDE SEQUENCE [LARGE SCALE GENOMIC DNA]</scope>
    <source>
        <strain evidence="2">ATCC 25391 / DSM 10237 / CIP 104748 / NCIMB 11846 / Nb-255</strain>
    </source>
</reference>
<name>Q3SQX7_NITWN</name>
<dbReference type="AlphaFoldDB" id="Q3SQX7"/>
<proteinExistence type="predicted"/>
<dbReference type="HOGENOM" id="CLU_1233964_0_0_5"/>
<evidence type="ECO:0000313" key="2">
    <source>
        <dbReference type="Proteomes" id="UP000002531"/>
    </source>
</evidence>
<keyword evidence="2" id="KW-1185">Reference proteome</keyword>
<protein>
    <submittedName>
        <fullName evidence="1">Uncharacterized protein</fullName>
    </submittedName>
</protein>
<dbReference type="KEGG" id="nwi:Nwi_2056"/>
<dbReference type="EMBL" id="CP000115">
    <property type="protein sequence ID" value="ABA05314.1"/>
    <property type="molecule type" value="Genomic_DNA"/>
</dbReference>
<organism evidence="1 2">
    <name type="scientific">Nitrobacter winogradskyi (strain ATCC 25391 / DSM 10237 / CIP 104748 / NCIMB 11846 / Nb-255)</name>
    <dbReference type="NCBI Taxonomy" id="323098"/>
    <lineage>
        <taxon>Bacteria</taxon>
        <taxon>Pseudomonadati</taxon>
        <taxon>Pseudomonadota</taxon>
        <taxon>Alphaproteobacteria</taxon>
        <taxon>Hyphomicrobiales</taxon>
        <taxon>Nitrobacteraceae</taxon>
        <taxon>Nitrobacter</taxon>
    </lineage>
</organism>
<sequence>MNFRVSDGGNDHYSRLTAGARRFCSLSGPLFTAHIRRSRIPQPAPRTAPRRQPDRFYLPWCGHALYSRRCPRGCPRILAKNCAIPKNRSLFASVVSNASLFKRASARSQLRIPGPEARSLKLPRTTTVDGLCTSLRGIVSNQPKKELWVTCKLTLLRHGEGKPPAKLMPRTHSQRDHFRWRASPALKRTIARCGWRVPKHPVSHLLRGSRKAPGSVWLGPRASC</sequence>
<accession>Q3SQX7</accession>